<keyword evidence="3" id="KW-1185">Reference proteome</keyword>
<protein>
    <recommendedName>
        <fullName evidence="4">CCHC-type domain-containing protein</fullName>
    </recommendedName>
</protein>
<evidence type="ECO:0008006" key="4">
    <source>
        <dbReference type="Google" id="ProtNLM"/>
    </source>
</evidence>
<evidence type="ECO:0000313" key="3">
    <source>
        <dbReference type="Proteomes" id="UP000603453"/>
    </source>
</evidence>
<feature type="compositionally biased region" description="Low complexity" evidence="1">
    <location>
        <begin position="76"/>
        <end position="86"/>
    </location>
</feature>
<evidence type="ECO:0000256" key="1">
    <source>
        <dbReference type="SAM" id="MobiDB-lite"/>
    </source>
</evidence>
<dbReference type="SUPFAM" id="SSF57756">
    <property type="entry name" value="Retrovirus zinc finger-like domains"/>
    <property type="match status" value="1"/>
</dbReference>
<accession>A0A8H7QUB5</accession>
<sequence length="127" mass="14597">MQDPVDLVAAYQCATVFESATMYDQTIKAVSTSATYIVDPMDTSINMIQQLQRQNTELLNVLHHQQPGSNNSYHQRNNSRNTPNNRPHCFACDNTGHFARDYYQRSKNRHNNGHTSYNNNYGVIIMK</sequence>
<dbReference type="InterPro" id="IPR036875">
    <property type="entry name" value="Znf_CCHC_sf"/>
</dbReference>
<name>A0A8H7QUB5_9FUNG</name>
<dbReference type="EMBL" id="JAEPRD010000103">
    <property type="protein sequence ID" value="KAG2198914.1"/>
    <property type="molecule type" value="Genomic_DNA"/>
</dbReference>
<dbReference type="AlphaFoldDB" id="A0A8H7QUB5"/>
<organism evidence="2 3">
    <name type="scientific">Mucor saturninus</name>
    <dbReference type="NCBI Taxonomy" id="64648"/>
    <lineage>
        <taxon>Eukaryota</taxon>
        <taxon>Fungi</taxon>
        <taxon>Fungi incertae sedis</taxon>
        <taxon>Mucoromycota</taxon>
        <taxon>Mucoromycotina</taxon>
        <taxon>Mucoromycetes</taxon>
        <taxon>Mucorales</taxon>
        <taxon>Mucorineae</taxon>
        <taxon>Mucoraceae</taxon>
        <taxon>Mucor</taxon>
    </lineage>
</organism>
<feature type="region of interest" description="Disordered" evidence="1">
    <location>
        <begin position="65"/>
        <end position="86"/>
    </location>
</feature>
<dbReference type="GO" id="GO:0008270">
    <property type="term" value="F:zinc ion binding"/>
    <property type="evidence" value="ECO:0007669"/>
    <property type="project" value="InterPro"/>
</dbReference>
<dbReference type="Proteomes" id="UP000603453">
    <property type="component" value="Unassembled WGS sequence"/>
</dbReference>
<dbReference type="GO" id="GO:0003676">
    <property type="term" value="F:nucleic acid binding"/>
    <property type="evidence" value="ECO:0007669"/>
    <property type="project" value="InterPro"/>
</dbReference>
<feature type="compositionally biased region" description="Polar residues" evidence="1">
    <location>
        <begin position="66"/>
        <end position="75"/>
    </location>
</feature>
<reference evidence="2" key="1">
    <citation type="submission" date="2020-12" db="EMBL/GenBank/DDBJ databases">
        <title>Metabolic potential, ecology and presence of endohyphal bacteria is reflected in genomic diversity of Mucoromycotina.</title>
        <authorList>
            <person name="Muszewska A."/>
            <person name="Okrasinska A."/>
            <person name="Steczkiewicz K."/>
            <person name="Drgas O."/>
            <person name="Orlowska M."/>
            <person name="Perlinska-Lenart U."/>
            <person name="Aleksandrzak-Piekarczyk T."/>
            <person name="Szatraj K."/>
            <person name="Zielenkiewicz U."/>
            <person name="Pilsyk S."/>
            <person name="Malc E."/>
            <person name="Mieczkowski P."/>
            <person name="Kruszewska J.S."/>
            <person name="Biernat P."/>
            <person name="Pawlowska J."/>
        </authorList>
    </citation>
    <scope>NUCLEOTIDE SEQUENCE</scope>
    <source>
        <strain evidence="2">WA0000017839</strain>
    </source>
</reference>
<comment type="caution">
    <text evidence="2">The sequence shown here is derived from an EMBL/GenBank/DDBJ whole genome shotgun (WGS) entry which is preliminary data.</text>
</comment>
<proteinExistence type="predicted"/>
<gene>
    <name evidence="2" type="ORF">INT47_010319</name>
</gene>
<evidence type="ECO:0000313" key="2">
    <source>
        <dbReference type="EMBL" id="KAG2198914.1"/>
    </source>
</evidence>